<evidence type="ECO:0000256" key="5">
    <source>
        <dbReference type="ARBA" id="ARBA00023128"/>
    </source>
</evidence>
<evidence type="ECO:0008006" key="9">
    <source>
        <dbReference type="Google" id="ProtNLM"/>
    </source>
</evidence>
<keyword evidence="6" id="KW-0472">Membrane</keyword>
<reference evidence="7 8" key="1">
    <citation type="submission" date="2024-07" db="EMBL/GenBank/DDBJ databases">
        <title>Section-level genome sequencing and comparative genomics of Aspergillus sections Usti and Cavernicolus.</title>
        <authorList>
            <consortium name="Lawrence Berkeley National Laboratory"/>
            <person name="Nybo J.L."/>
            <person name="Vesth T.C."/>
            <person name="Theobald S."/>
            <person name="Frisvad J.C."/>
            <person name="Larsen T.O."/>
            <person name="Kjaerboelling I."/>
            <person name="Rothschild-Mancinelli K."/>
            <person name="Lyhne E.K."/>
            <person name="Kogle M.E."/>
            <person name="Barry K."/>
            <person name="Clum A."/>
            <person name="Na H."/>
            <person name="Ledsgaard L."/>
            <person name="Lin J."/>
            <person name="Lipzen A."/>
            <person name="Kuo A."/>
            <person name="Riley R."/>
            <person name="Mondo S."/>
            <person name="LaButti K."/>
            <person name="Haridas S."/>
            <person name="Pangalinan J."/>
            <person name="Salamov A.A."/>
            <person name="Simmons B.A."/>
            <person name="Magnuson J.K."/>
            <person name="Chen J."/>
            <person name="Drula E."/>
            <person name="Henrissat B."/>
            <person name="Wiebenga A."/>
            <person name="Lubbers R.J."/>
            <person name="Gomes A.C."/>
            <person name="Macurrencykelacurrency M.R."/>
            <person name="Stajich J."/>
            <person name="Grigoriev I.V."/>
            <person name="Mortensen U.H."/>
            <person name="De vries R.P."/>
            <person name="Baker S.E."/>
            <person name="Andersen M.R."/>
        </authorList>
    </citation>
    <scope>NUCLEOTIDE SEQUENCE [LARGE SCALE GENOMIC DNA]</scope>
    <source>
        <strain evidence="7 8">CBS 756.74</strain>
    </source>
</reference>
<dbReference type="InterPro" id="IPR027417">
    <property type="entry name" value="P-loop_NTPase"/>
</dbReference>
<evidence type="ECO:0000256" key="4">
    <source>
        <dbReference type="ARBA" id="ARBA00022824"/>
    </source>
</evidence>
<dbReference type="PANTHER" id="PTHR48182:SF2">
    <property type="entry name" value="PROTEIN SERAC1"/>
    <property type="match status" value="1"/>
</dbReference>
<name>A0ABR4JLI1_9EURO</name>
<sequence>MASRRNLIFRVTGLARVQPDESLAERVKSTLSDNLSSEERSQIQIEVTVVPSCYDPDRERVALVQFHGKYTRFLSELIANPLWDWQVEMGGTDINIDSHFFGFTQLYATPETETVTADIIAITGLDGHAYGSWRGKGNLGRMWLRDFLSKDLPRCRTMIYGYDSKLFSHGVDTILDYGRELMVEIKKIRSTKELQQRPLFFITHSFGGIILAHCLVRAIQAMDDDHPAITSLHKATYGMVFFAAPHKGLVVDDIQQMLTGGDNHPRSHLLRQISDKSDVLIHQLADFKNLIRDRKVVSFYETGQTRQLKFDPESRQWRRTGEFITAVGADSALLQLPDHTEDKVPLRADHSTIVKFDSRNASGYQTVMGKLLEFEKDAPSVVAGRFSRSQSGPKPISTVPFKRDTKFVGREDTIGEIEKRNKQAIGRQHERTALFGLAGVGKSQVAIEYSYRVRESMPDIWVFWVHASNMARFEQGYQYIASAGDIYGRDDAKKNILQLVYLWLCDERNGNWLLVLDNADDDSIFFYSDGSHGKLPLVNYLPQVAHGCILVTSRNKMAARNLVGTDGDVIEVRPMNEEDSLALLRMGNLASQSPPEDERALVKELEYIPLAITQAAAYIANRSPRITVSKYLRLFKDGESNQAHLLNHEGAKDLRRDPSIRHAVITTWQLSFDQIRDSQSAAADLLALMSMFDRQGVPSDLVQEDKDTLRFEDELAPLISFSLVREEDEGQHLFDLHRLVQLSVRKWLEIHQQLDKWREKSRKIMAQMFPNGKYETWATCQKLLPHSKEVMKFIPLNDNDQLHAATIASNSACYLFLRGQFTDAEAIQRRALAGREKVLPPDHPAVLTSVMDLGLVLERLGNFSLTT</sequence>
<gene>
    <name evidence="7" type="ORF">BJX68DRAFT_271365</name>
</gene>
<dbReference type="RefSeq" id="XP_070894283.1">
    <property type="nucleotide sequence ID" value="XM_071046925.1"/>
</dbReference>
<dbReference type="InterPro" id="IPR011990">
    <property type="entry name" value="TPR-like_helical_dom_sf"/>
</dbReference>
<dbReference type="Gene3D" id="1.25.40.10">
    <property type="entry name" value="Tetratricopeptide repeat domain"/>
    <property type="match status" value="1"/>
</dbReference>
<evidence type="ECO:0000313" key="8">
    <source>
        <dbReference type="Proteomes" id="UP001610444"/>
    </source>
</evidence>
<evidence type="ECO:0000256" key="2">
    <source>
        <dbReference type="ARBA" id="ARBA00004240"/>
    </source>
</evidence>
<accession>A0ABR4JLI1</accession>
<evidence type="ECO:0000256" key="1">
    <source>
        <dbReference type="ARBA" id="ARBA00004173"/>
    </source>
</evidence>
<dbReference type="Pfam" id="PF13374">
    <property type="entry name" value="TPR_10"/>
    <property type="match status" value="1"/>
</dbReference>
<dbReference type="PANTHER" id="PTHR48182">
    <property type="entry name" value="PROTEIN SERAC1"/>
    <property type="match status" value="1"/>
</dbReference>
<comment type="subcellular location">
    <subcellularLocation>
        <location evidence="2">Endoplasmic reticulum</location>
    </subcellularLocation>
    <subcellularLocation>
        <location evidence="3">Membrane</location>
    </subcellularLocation>
    <subcellularLocation>
        <location evidence="1">Mitochondrion</location>
    </subcellularLocation>
</comment>
<evidence type="ECO:0000256" key="3">
    <source>
        <dbReference type="ARBA" id="ARBA00004370"/>
    </source>
</evidence>
<protein>
    <recommendedName>
        <fullName evidence="9">NB-ARC domain-containing protein</fullName>
    </recommendedName>
</protein>
<dbReference type="Gene3D" id="3.40.50.300">
    <property type="entry name" value="P-loop containing nucleotide triphosphate hydrolases"/>
    <property type="match status" value="1"/>
</dbReference>
<keyword evidence="5" id="KW-0496">Mitochondrion</keyword>
<proteinExistence type="predicted"/>
<organism evidence="7 8">
    <name type="scientific">Aspergillus pseudodeflectus</name>
    <dbReference type="NCBI Taxonomy" id="176178"/>
    <lineage>
        <taxon>Eukaryota</taxon>
        <taxon>Fungi</taxon>
        <taxon>Dikarya</taxon>
        <taxon>Ascomycota</taxon>
        <taxon>Pezizomycotina</taxon>
        <taxon>Eurotiomycetes</taxon>
        <taxon>Eurotiomycetidae</taxon>
        <taxon>Eurotiales</taxon>
        <taxon>Aspergillaceae</taxon>
        <taxon>Aspergillus</taxon>
        <taxon>Aspergillus subgen. Nidulantes</taxon>
    </lineage>
</organism>
<dbReference type="InterPro" id="IPR052374">
    <property type="entry name" value="SERAC1"/>
</dbReference>
<dbReference type="Proteomes" id="UP001610444">
    <property type="component" value="Unassembled WGS sequence"/>
</dbReference>
<keyword evidence="4" id="KW-0256">Endoplasmic reticulum</keyword>
<dbReference type="SUPFAM" id="SSF53474">
    <property type="entry name" value="alpha/beta-Hydrolases"/>
    <property type="match status" value="1"/>
</dbReference>
<dbReference type="SUPFAM" id="SSF52540">
    <property type="entry name" value="P-loop containing nucleoside triphosphate hydrolases"/>
    <property type="match status" value="1"/>
</dbReference>
<keyword evidence="8" id="KW-1185">Reference proteome</keyword>
<evidence type="ECO:0000313" key="7">
    <source>
        <dbReference type="EMBL" id="KAL2840901.1"/>
    </source>
</evidence>
<dbReference type="InterPro" id="IPR029058">
    <property type="entry name" value="AB_hydrolase_fold"/>
</dbReference>
<comment type="caution">
    <text evidence="7">The sequence shown here is derived from an EMBL/GenBank/DDBJ whole genome shotgun (WGS) entry which is preliminary data.</text>
</comment>
<dbReference type="GeneID" id="98162089"/>
<evidence type="ECO:0000256" key="6">
    <source>
        <dbReference type="ARBA" id="ARBA00023136"/>
    </source>
</evidence>
<dbReference type="EMBL" id="JBFXLR010000061">
    <property type="protein sequence ID" value="KAL2840901.1"/>
    <property type="molecule type" value="Genomic_DNA"/>
</dbReference>